<proteinExistence type="predicted"/>
<dbReference type="EMBL" id="MN738856">
    <property type="protein sequence ID" value="QHT28393.1"/>
    <property type="molecule type" value="Genomic_DNA"/>
</dbReference>
<accession>A0A6C0EIY8</accession>
<keyword evidence="1" id="KW-0472">Membrane</keyword>
<dbReference type="AlphaFoldDB" id="A0A6C0EIY8"/>
<organism evidence="2">
    <name type="scientific">viral metagenome</name>
    <dbReference type="NCBI Taxonomy" id="1070528"/>
    <lineage>
        <taxon>unclassified sequences</taxon>
        <taxon>metagenomes</taxon>
        <taxon>organismal metagenomes</taxon>
    </lineage>
</organism>
<keyword evidence="1" id="KW-0812">Transmembrane</keyword>
<feature type="transmembrane region" description="Helical" evidence="1">
    <location>
        <begin position="6"/>
        <end position="28"/>
    </location>
</feature>
<reference evidence="2" key="1">
    <citation type="journal article" date="2020" name="Nature">
        <title>Giant virus diversity and host interactions through global metagenomics.</title>
        <authorList>
            <person name="Schulz F."/>
            <person name="Roux S."/>
            <person name="Paez-Espino D."/>
            <person name="Jungbluth S."/>
            <person name="Walsh D.A."/>
            <person name="Denef V.J."/>
            <person name="McMahon K.D."/>
            <person name="Konstantinidis K.T."/>
            <person name="Eloe-Fadrosh E.A."/>
            <person name="Kyrpides N.C."/>
            <person name="Woyke T."/>
        </authorList>
    </citation>
    <scope>NUCLEOTIDE SEQUENCE</scope>
    <source>
        <strain evidence="2">GVMAG-M-3300001348-25</strain>
    </source>
</reference>
<protein>
    <submittedName>
        <fullName evidence="2">Uncharacterized protein</fullName>
    </submittedName>
</protein>
<evidence type="ECO:0000313" key="2">
    <source>
        <dbReference type="EMBL" id="QHT28393.1"/>
    </source>
</evidence>
<evidence type="ECO:0000256" key="1">
    <source>
        <dbReference type="SAM" id="Phobius"/>
    </source>
</evidence>
<sequence>MIDNIIFMIIVLILVCICVGCFFSDCCIDLCDNDTIKNESDITISKIHEETNHVEL</sequence>
<name>A0A6C0EIY8_9ZZZZ</name>
<keyword evidence="1" id="KW-1133">Transmembrane helix</keyword>